<evidence type="ECO:0000256" key="1">
    <source>
        <dbReference type="SAM" id="MobiDB-lite"/>
    </source>
</evidence>
<name>A0AA86RGP7_9EUKA</name>
<feature type="region of interest" description="Disordered" evidence="1">
    <location>
        <begin position="52"/>
        <end position="80"/>
    </location>
</feature>
<feature type="compositionally biased region" description="Low complexity" evidence="1">
    <location>
        <begin position="67"/>
        <end position="80"/>
    </location>
</feature>
<comment type="caution">
    <text evidence="2">The sequence shown here is derived from an EMBL/GenBank/DDBJ whole genome shotgun (WGS) entry which is preliminary data.</text>
</comment>
<dbReference type="AlphaFoldDB" id="A0AA86RGP7"/>
<dbReference type="EMBL" id="CAXDID020000629">
    <property type="protein sequence ID" value="CAL6107152.1"/>
    <property type="molecule type" value="Genomic_DNA"/>
</dbReference>
<proteinExistence type="predicted"/>
<evidence type="ECO:0000313" key="2">
    <source>
        <dbReference type="EMBL" id="CAI9973851.1"/>
    </source>
</evidence>
<reference evidence="2" key="1">
    <citation type="submission" date="2023-06" db="EMBL/GenBank/DDBJ databases">
        <authorList>
            <person name="Kurt Z."/>
        </authorList>
    </citation>
    <scope>NUCLEOTIDE SEQUENCE</scope>
</reference>
<dbReference type="Proteomes" id="UP001642409">
    <property type="component" value="Unassembled WGS sequence"/>
</dbReference>
<reference evidence="3 4" key="2">
    <citation type="submission" date="2024-07" db="EMBL/GenBank/DDBJ databases">
        <authorList>
            <person name="Akdeniz Z."/>
        </authorList>
    </citation>
    <scope>NUCLEOTIDE SEQUENCE [LARGE SCALE GENOMIC DNA]</scope>
</reference>
<gene>
    <name evidence="2" type="ORF">HINF_LOCUS61496</name>
    <name evidence="3" type="ORF">HINF_LOCUS74315</name>
</gene>
<evidence type="ECO:0000313" key="4">
    <source>
        <dbReference type="Proteomes" id="UP001642409"/>
    </source>
</evidence>
<accession>A0AA86RGP7</accession>
<keyword evidence="4" id="KW-1185">Reference proteome</keyword>
<organism evidence="2">
    <name type="scientific">Hexamita inflata</name>
    <dbReference type="NCBI Taxonomy" id="28002"/>
    <lineage>
        <taxon>Eukaryota</taxon>
        <taxon>Metamonada</taxon>
        <taxon>Diplomonadida</taxon>
        <taxon>Hexamitidae</taxon>
        <taxon>Hexamitinae</taxon>
        <taxon>Hexamita</taxon>
    </lineage>
</organism>
<protein>
    <submittedName>
        <fullName evidence="3">Hypothetical_protein</fullName>
    </submittedName>
</protein>
<sequence length="128" mass="14178">MTMNDLKDIFQSTANQLVEKAPMPEEFKGHTKDLITNGRQFLDQIAIGAKPNRPSAIGVKPSRPDAIGIKPSPQIQQPQQKKLTGWQKFKNGFGKFWQVIGKPFKGIINTVLPGSGAAIDAIEQIRRK</sequence>
<dbReference type="EMBL" id="CATOUU010001127">
    <property type="protein sequence ID" value="CAI9973851.1"/>
    <property type="molecule type" value="Genomic_DNA"/>
</dbReference>
<evidence type="ECO:0000313" key="3">
    <source>
        <dbReference type="EMBL" id="CAL6107152.1"/>
    </source>
</evidence>